<gene>
    <name evidence="6" type="primary">ABSGL_14426.1 scaffold 14663</name>
</gene>
<dbReference type="Gene3D" id="3.50.50.60">
    <property type="entry name" value="FAD/NAD(P)-binding domain"/>
    <property type="match status" value="2"/>
</dbReference>
<dbReference type="InterPro" id="IPR020946">
    <property type="entry name" value="Flavin_mOase-like"/>
</dbReference>
<dbReference type="Pfam" id="PF13450">
    <property type="entry name" value="NAD_binding_8"/>
    <property type="match status" value="1"/>
</dbReference>
<comment type="similarity">
    <text evidence="1">Belongs to the FMO family.</text>
</comment>
<dbReference type="Pfam" id="PF00743">
    <property type="entry name" value="FMO-like"/>
    <property type="match status" value="1"/>
</dbReference>
<dbReference type="Proteomes" id="UP000078561">
    <property type="component" value="Unassembled WGS sequence"/>
</dbReference>
<feature type="region of interest" description="Disordered" evidence="5">
    <location>
        <begin position="1"/>
        <end position="23"/>
    </location>
</feature>
<dbReference type="PANTHER" id="PTHR23023">
    <property type="entry name" value="DIMETHYLANILINE MONOOXYGENASE"/>
    <property type="match status" value="1"/>
</dbReference>
<dbReference type="InParanoid" id="A0A168SQ27"/>
<keyword evidence="4" id="KW-0560">Oxidoreductase</keyword>
<evidence type="ECO:0000256" key="1">
    <source>
        <dbReference type="ARBA" id="ARBA00009183"/>
    </source>
</evidence>
<dbReference type="AlphaFoldDB" id="A0A168SQ27"/>
<organism evidence="6">
    <name type="scientific">Absidia glauca</name>
    <name type="common">Pin mould</name>
    <dbReference type="NCBI Taxonomy" id="4829"/>
    <lineage>
        <taxon>Eukaryota</taxon>
        <taxon>Fungi</taxon>
        <taxon>Fungi incertae sedis</taxon>
        <taxon>Mucoromycota</taxon>
        <taxon>Mucoromycotina</taxon>
        <taxon>Mucoromycetes</taxon>
        <taxon>Mucorales</taxon>
        <taxon>Cunninghamellaceae</taxon>
        <taxon>Absidia</taxon>
    </lineage>
</organism>
<evidence type="ECO:0000256" key="3">
    <source>
        <dbReference type="ARBA" id="ARBA00022827"/>
    </source>
</evidence>
<dbReference type="GO" id="GO:0050660">
    <property type="term" value="F:flavin adenine dinucleotide binding"/>
    <property type="evidence" value="ECO:0007669"/>
    <property type="project" value="InterPro"/>
</dbReference>
<dbReference type="GO" id="GO:0004499">
    <property type="term" value="F:N,N-dimethylaniline monooxygenase activity"/>
    <property type="evidence" value="ECO:0007669"/>
    <property type="project" value="InterPro"/>
</dbReference>
<evidence type="ECO:0000256" key="5">
    <source>
        <dbReference type="SAM" id="MobiDB-lite"/>
    </source>
</evidence>
<dbReference type="InterPro" id="IPR050346">
    <property type="entry name" value="FMO-like"/>
</dbReference>
<evidence type="ECO:0008006" key="8">
    <source>
        <dbReference type="Google" id="ProtNLM"/>
    </source>
</evidence>
<protein>
    <recommendedName>
        <fullName evidence="8">FAD/NAD(P)-binding domain-containing protein</fullName>
    </recommendedName>
</protein>
<dbReference type="PRINTS" id="PR00419">
    <property type="entry name" value="ADXRDTASE"/>
</dbReference>
<keyword evidence="3" id="KW-0274">FAD</keyword>
<evidence type="ECO:0000256" key="2">
    <source>
        <dbReference type="ARBA" id="ARBA00022630"/>
    </source>
</evidence>
<accession>A0A168SQ27</accession>
<sequence>MVNDTSSSVILDSQGKPNDKPAMIDKTLPQVIKETTTEAQAALDDPFNFEYSIKTVAVVGAGPSGLVAAKALLEQGFKVQVFERNSKVGGIWVFTEPAENELYIPTGTEKQQDWLENDGNKAPPCDHSSGETQTTNTEEIEQWLQNHHHPATACYYDLTNNTSTPYLGSLEFPWPDGTPYFVSHSAVQNYYQNYVTHFGLNEHIQLNTALDNLVKRGNQWELTLTRATTTGDEQVSIHQYQAAFDGVVLATGQFQTPVMPIMDGLQEYASLFPGKVIHSKQFKRTDDLENKNVLVVGGRVSAVDIARFASTIAKRVHMAYRGPFITGVFILDLIRSVLPESVIHKPGIEGFWSKNAETGETEVDGTVTFTDGSTLSDIDIIIFATGYRSKHTYFGRSRTWAADEDKKNGDRFTARVDPDSPLIIMDDRIVYNTYKDIFLISDPTLAFVGAPRHITTTPFFDYQAQAIARVWSQAALLPSKSKMVEFSLARTEVCAVYRMDHESERLRSQTLLPWLNLHASKLVPDLHLPTLEGPPDTMEAVWARSIVLYPEFVKDQTQAIALEYQRRRMEHLDI</sequence>
<dbReference type="OMA" id="WYGQSNT"/>
<dbReference type="STRING" id="4829.A0A168SQ27"/>
<dbReference type="GO" id="GO:0050661">
    <property type="term" value="F:NADP binding"/>
    <property type="evidence" value="ECO:0007669"/>
    <property type="project" value="InterPro"/>
</dbReference>
<proteinExistence type="inferred from homology"/>
<name>A0A168SQ27_ABSGL</name>
<evidence type="ECO:0000313" key="6">
    <source>
        <dbReference type="EMBL" id="SAM08760.1"/>
    </source>
</evidence>
<feature type="compositionally biased region" description="Polar residues" evidence="5">
    <location>
        <begin position="1"/>
        <end position="11"/>
    </location>
</feature>
<dbReference type="EMBL" id="LT554937">
    <property type="protein sequence ID" value="SAM08760.1"/>
    <property type="molecule type" value="Genomic_DNA"/>
</dbReference>
<evidence type="ECO:0000256" key="4">
    <source>
        <dbReference type="ARBA" id="ARBA00023002"/>
    </source>
</evidence>
<evidence type="ECO:0000313" key="7">
    <source>
        <dbReference type="Proteomes" id="UP000078561"/>
    </source>
</evidence>
<dbReference type="InterPro" id="IPR036188">
    <property type="entry name" value="FAD/NAD-bd_sf"/>
</dbReference>
<dbReference type="SUPFAM" id="SSF51905">
    <property type="entry name" value="FAD/NAD(P)-binding domain"/>
    <property type="match status" value="2"/>
</dbReference>
<keyword evidence="7" id="KW-1185">Reference proteome</keyword>
<dbReference type="OrthoDB" id="66881at2759"/>
<reference evidence="6" key="1">
    <citation type="submission" date="2016-04" db="EMBL/GenBank/DDBJ databases">
        <authorList>
            <person name="Evans L.H."/>
            <person name="Alamgir A."/>
            <person name="Owens N."/>
            <person name="Weber N.D."/>
            <person name="Virtaneva K."/>
            <person name="Barbian K."/>
            <person name="Babar A."/>
            <person name="Rosenke K."/>
        </authorList>
    </citation>
    <scope>NUCLEOTIDE SEQUENCE [LARGE SCALE GENOMIC DNA]</scope>
    <source>
        <strain evidence="6">CBS 101.48</strain>
    </source>
</reference>
<keyword evidence="2" id="KW-0285">Flavoprotein</keyword>